<dbReference type="STRING" id="1257118.L8H7W8"/>
<feature type="chain" id="PRO_5003990496" description="Phospholipase A2" evidence="1">
    <location>
        <begin position="25"/>
        <end position="140"/>
    </location>
</feature>
<dbReference type="GO" id="GO:0006644">
    <property type="term" value="P:phospholipid metabolic process"/>
    <property type="evidence" value="ECO:0007669"/>
    <property type="project" value="InterPro"/>
</dbReference>
<dbReference type="PANTHER" id="PTHR12824">
    <property type="entry name" value="GROUP XII SECRETORY PHOSPHOLIPASE A2 FAMILY MEMBER"/>
    <property type="match status" value="1"/>
</dbReference>
<dbReference type="RefSeq" id="XP_004346524.1">
    <property type="nucleotide sequence ID" value="XM_004346474.1"/>
</dbReference>
<dbReference type="InterPro" id="IPR010711">
    <property type="entry name" value="PLA2G12"/>
</dbReference>
<reference evidence="2 3" key="1">
    <citation type="journal article" date="2013" name="Genome Biol.">
        <title>Genome of Acanthamoeba castellanii highlights extensive lateral gene transfer and early evolution of tyrosine kinase signaling.</title>
        <authorList>
            <person name="Clarke M."/>
            <person name="Lohan A.J."/>
            <person name="Liu B."/>
            <person name="Lagkouvardos I."/>
            <person name="Roy S."/>
            <person name="Zafar N."/>
            <person name="Bertelli C."/>
            <person name="Schilde C."/>
            <person name="Kianianmomeni A."/>
            <person name="Burglin T.R."/>
            <person name="Frech C."/>
            <person name="Turcotte B."/>
            <person name="Kopec K.O."/>
            <person name="Synnott J.M."/>
            <person name="Choo C."/>
            <person name="Paponov I."/>
            <person name="Finkler A."/>
            <person name="Soon Heng Tan C."/>
            <person name="Hutchins A.P."/>
            <person name="Weinmeier T."/>
            <person name="Rattei T."/>
            <person name="Chu J.S."/>
            <person name="Gimenez G."/>
            <person name="Irimia M."/>
            <person name="Rigden D.J."/>
            <person name="Fitzpatrick D.A."/>
            <person name="Lorenzo-Morales J."/>
            <person name="Bateman A."/>
            <person name="Chiu C.H."/>
            <person name="Tang P."/>
            <person name="Hegemann P."/>
            <person name="Fromm H."/>
            <person name="Raoult D."/>
            <person name="Greub G."/>
            <person name="Miranda-Saavedra D."/>
            <person name="Chen N."/>
            <person name="Nash P."/>
            <person name="Ginger M.L."/>
            <person name="Horn M."/>
            <person name="Schaap P."/>
            <person name="Caler L."/>
            <person name="Loftus B."/>
        </authorList>
    </citation>
    <scope>NUCLEOTIDE SEQUENCE [LARGE SCALE GENOMIC DNA]</scope>
    <source>
        <strain evidence="2 3">Neff</strain>
    </source>
</reference>
<organism evidence="2 3">
    <name type="scientific">Acanthamoeba castellanii (strain ATCC 30010 / Neff)</name>
    <dbReference type="NCBI Taxonomy" id="1257118"/>
    <lineage>
        <taxon>Eukaryota</taxon>
        <taxon>Amoebozoa</taxon>
        <taxon>Discosea</taxon>
        <taxon>Longamoebia</taxon>
        <taxon>Centramoebida</taxon>
        <taxon>Acanthamoebidae</taxon>
        <taxon>Acanthamoeba</taxon>
    </lineage>
</organism>
<sequence>MDKTRSALVGVVVCLVLLAALAGACPWSCPNGLVARQNLLYNATANGCGPAGLHVSTKWEFTPCCDHDLCYQVCGGSKKACDDAFLKCLNDVCKQVKKKKQQAECQQTAALFSLATTTFGCSSYQQSQTAACVCDSRDEL</sequence>
<dbReference type="SUPFAM" id="SSF48619">
    <property type="entry name" value="Phospholipase A2, PLA2"/>
    <property type="match status" value="1"/>
</dbReference>
<dbReference type="Gene3D" id="1.20.90.10">
    <property type="entry name" value="Phospholipase A2 domain"/>
    <property type="match status" value="1"/>
</dbReference>
<dbReference type="AlphaFoldDB" id="L8H7W8"/>
<dbReference type="OMA" id="RAACMCQ"/>
<evidence type="ECO:0008006" key="4">
    <source>
        <dbReference type="Google" id="ProtNLM"/>
    </source>
</evidence>
<keyword evidence="1" id="KW-0732">Signal</keyword>
<proteinExistence type="predicted"/>
<evidence type="ECO:0000313" key="3">
    <source>
        <dbReference type="Proteomes" id="UP000011083"/>
    </source>
</evidence>
<dbReference type="GO" id="GO:0016042">
    <property type="term" value="P:lipid catabolic process"/>
    <property type="evidence" value="ECO:0007669"/>
    <property type="project" value="InterPro"/>
</dbReference>
<accession>L8H7W8</accession>
<dbReference type="VEuPathDB" id="AmoebaDB:ACA1_227800"/>
<evidence type="ECO:0000313" key="2">
    <source>
        <dbReference type="EMBL" id="ELR21579.1"/>
    </source>
</evidence>
<dbReference type="InterPro" id="IPR036444">
    <property type="entry name" value="PLipase_A2_dom_sf"/>
</dbReference>
<dbReference type="Proteomes" id="UP000011083">
    <property type="component" value="Unassembled WGS sequence"/>
</dbReference>
<evidence type="ECO:0000256" key="1">
    <source>
        <dbReference type="SAM" id="SignalP"/>
    </source>
</evidence>
<dbReference type="PANTHER" id="PTHR12824:SF8">
    <property type="entry name" value="GXIVSPLA2, ISOFORM A"/>
    <property type="match status" value="1"/>
</dbReference>
<dbReference type="Pfam" id="PF06951">
    <property type="entry name" value="PLA2G12"/>
    <property type="match status" value="1"/>
</dbReference>
<feature type="signal peptide" evidence="1">
    <location>
        <begin position="1"/>
        <end position="24"/>
    </location>
</feature>
<gene>
    <name evidence="2" type="ORF">ACA1_227800</name>
</gene>
<dbReference type="GeneID" id="14922482"/>
<name>L8H7W8_ACACF</name>
<dbReference type="GO" id="GO:0005509">
    <property type="term" value="F:calcium ion binding"/>
    <property type="evidence" value="ECO:0007669"/>
    <property type="project" value="InterPro"/>
</dbReference>
<dbReference type="GO" id="GO:0004623">
    <property type="term" value="F:phospholipase A2 activity"/>
    <property type="evidence" value="ECO:0007669"/>
    <property type="project" value="InterPro"/>
</dbReference>
<protein>
    <recommendedName>
        <fullName evidence="4">Phospholipase A2</fullName>
    </recommendedName>
</protein>
<dbReference type="GO" id="GO:0050482">
    <property type="term" value="P:arachidonate secretion"/>
    <property type="evidence" value="ECO:0007669"/>
    <property type="project" value="InterPro"/>
</dbReference>
<dbReference type="GO" id="GO:0005576">
    <property type="term" value="C:extracellular region"/>
    <property type="evidence" value="ECO:0007669"/>
    <property type="project" value="InterPro"/>
</dbReference>
<dbReference type="PROSITE" id="PS51257">
    <property type="entry name" value="PROKAR_LIPOPROTEIN"/>
    <property type="match status" value="1"/>
</dbReference>
<dbReference type="KEGG" id="acan:ACA1_227800"/>
<keyword evidence="3" id="KW-1185">Reference proteome</keyword>
<dbReference type="EMBL" id="KB007901">
    <property type="protein sequence ID" value="ELR21579.1"/>
    <property type="molecule type" value="Genomic_DNA"/>
</dbReference>